<gene>
    <name evidence="1" type="ORF">EU557_20790</name>
</gene>
<dbReference type="OrthoDB" id="877329at2"/>
<dbReference type="Proteomes" id="UP000298284">
    <property type="component" value="Unassembled WGS sequence"/>
</dbReference>
<evidence type="ECO:0000313" key="2">
    <source>
        <dbReference type="Proteomes" id="UP000298284"/>
    </source>
</evidence>
<dbReference type="PROSITE" id="PS51257">
    <property type="entry name" value="PROKAR_LIPOPROTEIN"/>
    <property type="match status" value="1"/>
</dbReference>
<dbReference type="AlphaFoldDB" id="A0A4Z0MGQ0"/>
<dbReference type="RefSeq" id="WP_135532397.1">
    <property type="nucleotide sequence ID" value="NZ_SRKZ01000006.1"/>
</dbReference>
<dbReference type="EMBL" id="SRKZ01000006">
    <property type="protein sequence ID" value="TGD78540.1"/>
    <property type="molecule type" value="Genomic_DNA"/>
</dbReference>
<reference evidence="1 2" key="1">
    <citation type="submission" date="2019-04" db="EMBL/GenBank/DDBJ databases">
        <authorList>
            <person name="Feng G."/>
            <person name="Zhang J."/>
            <person name="Zhu H."/>
        </authorList>
    </citation>
    <scope>NUCLEOTIDE SEQUENCE [LARGE SCALE GENOMIC DNA]</scope>
    <source>
        <strain evidence="1 2">JCM 19491</strain>
    </source>
</reference>
<protein>
    <submittedName>
        <fullName evidence="1">Uncharacterized protein</fullName>
    </submittedName>
</protein>
<name>A0A4Z0MGQ0_9BACT</name>
<sequence length="322" mass="35563">MRFHPTLLLFPLLGLVACETDLNSGPRVDFVASSRFNTGNRRLTVPGDTVATRIYAEAEKGNRLTRMRITAEYQPLPEGIIYPQAGYREGDQDSFTLIYLDTTFETVTRFTEKFAFQSVQPARTTAGKETWRYEATDNNEEVGTRSFTLRLGRADSAFIYHSYRIGLQAPSANNAGRRSFLALRSGLALPKFTVYKAPQNSDAQQLIDLFYVPSVTTGPGLATPFYKGAKLTDTIWPIKRLTRIRQTTLTNTAFTALTTPAQFASAFAGGVPFPGDSTYTGSVAKNQVIAFRTPEGKNGAIFVEDILTTAIPTLVLQVRISK</sequence>
<accession>A0A4Z0MGQ0</accession>
<keyword evidence="2" id="KW-1185">Reference proteome</keyword>
<evidence type="ECO:0000313" key="1">
    <source>
        <dbReference type="EMBL" id="TGD78540.1"/>
    </source>
</evidence>
<proteinExistence type="predicted"/>
<comment type="caution">
    <text evidence="1">The sequence shown here is derived from an EMBL/GenBank/DDBJ whole genome shotgun (WGS) entry which is preliminary data.</text>
</comment>
<organism evidence="1 2">
    <name type="scientific">Hymenobacter wooponensis</name>
    <dbReference type="NCBI Taxonomy" id="1525360"/>
    <lineage>
        <taxon>Bacteria</taxon>
        <taxon>Pseudomonadati</taxon>
        <taxon>Bacteroidota</taxon>
        <taxon>Cytophagia</taxon>
        <taxon>Cytophagales</taxon>
        <taxon>Hymenobacteraceae</taxon>
        <taxon>Hymenobacter</taxon>
    </lineage>
</organism>